<dbReference type="OrthoDB" id="10492354at2759"/>
<accession>A0A2B7WJJ3</accession>
<feature type="region of interest" description="Disordered" evidence="1">
    <location>
        <begin position="1"/>
        <end position="54"/>
    </location>
</feature>
<reference evidence="2 3" key="1">
    <citation type="submission" date="2017-10" db="EMBL/GenBank/DDBJ databases">
        <title>Comparative genomics in systemic dimorphic fungi from Ajellomycetaceae.</title>
        <authorList>
            <person name="Munoz J.F."/>
            <person name="Mcewen J.G."/>
            <person name="Clay O.K."/>
            <person name="Cuomo C.A."/>
        </authorList>
    </citation>
    <scope>NUCLEOTIDE SEQUENCE [LARGE SCALE GENOMIC DNA]</scope>
    <source>
        <strain evidence="2 3">UAMH130</strain>
    </source>
</reference>
<dbReference type="AlphaFoldDB" id="A0A2B7WJJ3"/>
<name>A0A2B7WJJ3_9EURO</name>
<gene>
    <name evidence="2" type="ORF">GX51_07717</name>
</gene>
<feature type="region of interest" description="Disordered" evidence="1">
    <location>
        <begin position="59"/>
        <end position="78"/>
    </location>
</feature>
<protein>
    <submittedName>
        <fullName evidence="2">Uncharacterized protein</fullName>
    </submittedName>
</protein>
<keyword evidence="3" id="KW-1185">Reference proteome</keyword>
<dbReference type="EMBL" id="PDNC01000167">
    <property type="protein sequence ID" value="PGG96677.1"/>
    <property type="molecule type" value="Genomic_DNA"/>
</dbReference>
<organism evidence="2 3">
    <name type="scientific">Blastomyces parvus</name>
    <dbReference type="NCBI Taxonomy" id="2060905"/>
    <lineage>
        <taxon>Eukaryota</taxon>
        <taxon>Fungi</taxon>
        <taxon>Dikarya</taxon>
        <taxon>Ascomycota</taxon>
        <taxon>Pezizomycotina</taxon>
        <taxon>Eurotiomycetes</taxon>
        <taxon>Eurotiomycetidae</taxon>
        <taxon>Onygenales</taxon>
        <taxon>Ajellomycetaceae</taxon>
        <taxon>Blastomyces</taxon>
    </lineage>
</organism>
<evidence type="ECO:0000313" key="2">
    <source>
        <dbReference type="EMBL" id="PGG96677.1"/>
    </source>
</evidence>
<evidence type="ECO:0000313" key="3">
    <source>
        <dbReference type="Proteomes" id="UP000224080"/>
    </source>
</evidence>
<proteinExistence type="predicted"/>
<dbReference type="Proteomes" id="UP000224080">
    <property type="component" value="Unassembled WGS sequence"/>
</dbReference>
<comment type="caution">
    <text evidence="2">The sequence shown here is derived from an EMBL/GenBank/DDBJ whole genome shotgun (WGS) entry which is preliminary data.</text>
</comment>
<evidence type="ECO:0000256" key="1">
    <source>
        <dbReference type="SAM" id="MobiDB-lite"/>
    </source>
</evidence>
<sequence length="78" mass="7954">MLQTSLPAPSPTLPLTGKPLNPSPSQSMSASAGGMRPHSSPSPRDTAAGQARDYCIENGHDAAYDGGDYGPDCADDGH</sequence>